<evidence type="ECO:0000256" key="3">
    <source>
        <dbReference type="PIRSR" id="PIRSR623088-1"/>
    </source>
</evidence>
<dbReference type="AlphaFoldDB" id="A2DBZ3"/>
<evidence type="ECO:0000256" key="4">
    <source>
        <dbReference type="PIRSR" id="PIRSR623088-3"/>
    </source>
</evidence>
<evidence type="ECO:0000256" key="1">
    <source>
        <dbReference type="ARBA" id="ARBA00022723"/>
    </source>
</evidence>
<feature type="binding site" evidence="4">
    <location>
        <position position="931"/>
    </location>
    <ligand>
        <name>Zn(2+)</name>
        <dbReference type="ChEBI" id="CHEBI:29105"/>
        <label>1</label>
    </ligand>
</feature>
<dbReference type="GO" id="GO:0004115">
    <property type="term" value="F:3',5'-cyclic-AMP phosphodiesterase activity"/>
    <property type="evidence" value="ECO:0000318"/>
    <property type="project" value="GO_Central"/>
</dbReference>
<dbReference type="Pfam" id="PF00233">
    <property type="entry name" value="PDEase_I"/>
    <property type="match status" value="1"/>
</dbReference>
<feature type="active site" description="Proton donor" evidence="3">
    <location>
        <position position="891"/>
    </location>
</feature>
<protein>
    <submittedName>
        <fullName evidence="7">3'5'-cyclic nucleotide phosphodiesterase family protein</fullName>
    </submittedName>
</protein>
<keyword evidence="2" id="KW-0378">Hydrolase</keyword>
<gene>
    <name evidence="7" type="ORF">TVAG_456690</name>
</gene>
<feature type="binding site" evidence="4">
    <location>
        <position position="895"/>
    </location>
    <ligand>
        <name>Zn(2+)</name>
        <dbReference type="ChEBI" id="CHEBI:29105"/>
        <label>1</label>
    </ligand>
</feature>
<dbReference type="SUPFAM" id="SSF55781">
    <property type="entry name" value="GAF domain-like"/>
    <property type="match status" value="1"/>
</dbReference>
<evidence type="ECO:0000259" key="6">
    <source>
        <dbReference type="PROSITE" id="PS51845"/>
    </source>
</evidence>
<evidence type="ECO:0000256" key="2">
    <source>
        <dbReference type="ARBA" id="ARBA00022801"/>
    </source>
</evidence>
<dbReference type="InterPro" id="IPR002073">
    <property type="entry name" value="PDEase_catalytic_dom"/>
</dbReference>
<dbReference type="GO" id="GO:0047555">
    <property type="term" value="F:3',5'-cyclic-GMP phosphodiesterase activity"/>
    <property type="evidence" value="ECO:0000318"/>
    <property type="project" value="GO_Central"/>
</dbReference>
<accession>A2DBZ3</accession>
<feature type="domain" description="PDEase" evidence="6">
    <location>
        <begin position="811"/>
        <end position="1126"/>
    </location>
</feature>
<organism evidence="7 8">
    <name type="scientific">Trichomonas vaginalis (strain ATCC PRA-98 / G3)</name>
    <dbReference type="NCBI Taxonomy" id="412133"/>
    <lineage>
        <taxon>Eukaryota</taxon>
        <taxon>Metamonada</taxon>
        <taxon>Parabasalia</taxon>
        <taxon>Trichomonadida</taxon>
        <taxon>Trichomonadidae</taxon>
        <taxon>Trichomonas</taxon>
    </lineage>
</organism>
<reference evidence="7" key="1">
    <citation type="submission" date="2006-10" db="EMBL/GenBank/DDBJ databases">
        <authorList>
            <person name="Amadeo P."/>
            <person name="Zhao Q."/>
            <person name="Wortman J."/>
            <person name="Fraser-Liggett C."/>
            <person name="Carlton J."/>
        </authorList>
    </citation>
    <scope>NUCLEOTIDE SEQUENCE</scope>
    <source>
        <strain evidence="7">G3</strain>
    </source>
</reference>
<reference evidence="7" key="2">
    <citation type="journal article" date="2007" name="Science">
        <title>Draft genome sequence of the sexually transmitted pathogen Trichomonas vaginalis.</title>
        <authorList>
            <person name="Carlton J.M."/>
            <person name="Hirt R.P."/>
            <person name="Silva J.C."/>
            <person name="Delcher A.L."/>
            <person name="Schatz M."/>
            <person name="Zhao Q."/>
            <person name="Wortman J.R."/>
            <person name="Bidwell S.L."/>
            <person name="Alsmark U.C.M."/>
            <person name="Besteiro S."/>
            <person name="Sicheritz-Ponten T."/>
            <person name="Noel C.J."/>
            <person name="Dacks J.B."/>
            <person name="Foster P.G."/>
            <person name="Simillion C."/>
            <person name="Van de Peer Y."/>
            <person name="Miranda-Saavedra D."/>
            <person name="Barton G.J."/>
            <person name="Westrop G.D."/>
            <person name="Mueller S."/>
            <person name="Dessi D."/>
            <person name="Fiori P.L."/>
            <person name="Ren Q."/>
            <person name="Paulsen I."/>
            <person name="Zhang H."/>
            <person name="Bastida-Corcuera F.D."/>
            <person name="Simoes-Barbosa A."/>
            <person name="Brown M.T."/>
            <person name="Hayes R.D."/>
            <person name="Mukherjee M."/>
            <person name="Okumura C.Y."/>
            <person name="Schneider R."/>
            <person name="Smith A.J."/>
            <person name="Vanacova S."/>
            <person name="Villalvazo M."/>
            <person name="Haas B.J."/>
            <person name="Pertea M."/>
            <person name="Feldblyum T.V."/>
            <person name="Utterback T.R."/>
            <person name="Shu C.L."/>
            <person name="Osoegawa K."/>
            <person name="de Jong P.J."/>
            <person name="Hrdy I."/>
            <person name="Horvathova L."/>
            <person name="Zubacova Z."/>
            <person name="Dolezal P."/>
            <person name="Malik S.B."/>
            <person name="Logsdon J.M. Jr."/>
            <person name="Henze K."/>
            <person name="Gupta A."/>
            <person name="Wang C.C."/>
            <person name="Dunne R.L."/>
            <person name="Upcroft J.A."/>
            <person name="Upcroft P."/>
            <person name="White O."/>
            <person name="Salzberg S.L."/>
            <person name="Tang P."/>
            <person name="Chiu C.-H."/>
            <person name="Lee Y.-S."/>
            <person name="Embley T.M."/>
            <person name="Coombs G.H."/>
            <person name="Mottram J.C."/>
            <person name="Tachezy J."/>
            <person name="Fraser-Liggett C.M."/>
            <person name="Johnson P.J."/>
        </authorList>
    </citation>
    <scope>NUCLEOTIDE SEQUENCE [LARGE SCALE GENOMIC DNA]</scope>
    <source>
        <strain evidence="7">G3</strain>
    </source>
</reference>
<dbReference type="VEuPathDB" id="TrichDB:TVAGG3_0264120"/>
<feature type="binding site" evidence="4">
    <location>
        <position position="932"/>
    </location>
    <ligand>
        <name>Zn(2+)</name>
        <dbReference type="ChEBI" id="CHEBI:29105"/>
        <label>1</label>
    </ligand>
</feature>
<dbReference type="InterPro" id="IPR029016">
    <property type="entry name" value="GAF-like_dom_sf"/>
</dbReference>
<proteinExistence type="predicted"/>
<keyword evidence="1 4" id="KW-0479">Metal-binding</keyword>
<dbReference type="eggNOG" id="KOG3689">
    <property type="taxonomic scope" value="Eukaryota"/>
</dbReference>
<dbReference type="SUPFAM" id="SSF109604">
    <property type="entry name" value="HD-domain/PDEase-like"/>
    <property type="match status" value="1"/>
</dbReference>
<dbReference type="Gene3D" id="3.30.450.40">
    <property type="match status" value="2"/>
</dbReference>
<keyword evidence="8" id="KW-1185">Reference proteome</keyword>
<dbReference type="GO" id="GO:0007165">
    <property type="term" value="P:signal transduction"/>
    <property type="evidence" value="ECO:0007669"/>
    <property type="project" value="InterPro"/>
</dbReference>
<dbReference type="InterPro" id="IPR023088">
    <property type="entry name" value="PDEase"/>
</dbReference>
<dbReference type="PANTHER" id="PTHR11347">
    <property type="entry name" value="CYCLIC NUCLEOTIDE PHOSPHODIESTERASE"/>
    <property type="match status" value="1"/>
</dbReference>
<dbReference type="InterPro" id="IPR036971">
    <property type="entry name" value="PDEase_catalytic_dom_sf"/>
</dbReference>
<feature type="region of interest" description="Disordered" evidence="5">
    <location>
        <begin position="12"/>
        <end position="40"/>
    </location>
</feature>
<dbReference type="PRINTS" id="PR00387">
    <property type="entry name" value="PDIESTERASE1"/>
</dbReference>
<name>A2DBZ3_TRIV3</name>
<dbReference type="GO" id="GO:0046872">
    <property type="term" value="F:metal ion binding"/>
    <property type="evidence" value="ECO:0007669"/>
    <property type="project" value="UniProtKB-KW"/>
</dbReference>
<evidence type="ECO:0000313" key="7">
    <source>
        <dbReference type="EMBL" id="EAY22034.1"/>
    </source>
</evidence>
<dbReference type="VEuPathDB" id="TrichDB:TVAG_456690"/>
<dbReference type="EMBL" id="DS113186">
    <property type="protein sequence ID" value="EAY22034.1"/>
    <property type="molecule type" value="Genomic_DNA"/>
</dbReference>
<dbReference type="PROSITE" id="PS51845">
    <property type="entry name" value="PDEASE_I_2"/>
    <property type="match status" value="1"/>
</dbReference>
<evidence type="ECO:0000256" key="5">
    <source>
        <dbReference type="SAM" id="MobiDB-lite"/>
    </source>
</evidence>
<dbReference type="KEGG" id="tva:5467587"/>
<feature type="binding site" evidence="4">
    <location>
        <position position="932"/>
    </location>
    <ligand>
        <name>Zn(2+)</name>
        <dbReference type="ChEBI" id="CHEBI:29105"/>
        <label>2</label>
    </ligand>
</feature>
<dbReference type="OrthoDB" id="546632at2759"/>
<dbReference type="RefSeq" id="XP_001583020.1">
    <property type="nucleotide sequence ID" value="XM_001582970.1"/>
</dbReference>
<dbReference type="InParanoid" id="A2DBZ3"/>
<dbReference type="STRING" id="5722.A2DBZ3"/>
<sequence>MKNIGADFVGGFPRIASPLNHTPKTTKKPRPASGDTTGETMKSLSKLNQQLSSNLFTAESQRDLLNERIDMLEQQVIADQDFIANLRARIANLSESATISQATSPRNDQPQKKVDPKVIAAAAEITSDSIFPFLQNRPLAFFHLMCNKSDVSIDEIIDTISSDLIVPLFHFSLKQINRFATFFSHMGELSTTALDPTFIELTAECVRNAYFSEVCYVFIRDELSGEFFCTLGNKLLQVNLKGMTSTIASVAQLQKPTILLEPEKYPDYSPSLDPLFNPGNLPEIIIPVGRNAVFLVIKTDPQAYDYTNEDIALGTMISKLLLPLFEQHFGYRTMMMEVEHRRNLRQFELDLSTKTSLEILIPFLLELFNSLICANDVKIFVFSGTFLLTFEVEDHRLVQKTLDRKGIPQWIYENKKYVYTEKLNLDIPGFDFYIDGWSTDKPYIAYPVYGDTKDVIGVVCVSDKIGSNKFSNWDMEFMESMSAMMAVVLPRCIDALQEKRKSEGELSLEKLPLTLEKIAFEDLEKSDSYKNILMKTMELIKAEWISFYIKKDNEDAKRILTMQNDEIKDEIIVTSEFVEQNFNTMKEIVAPDVKRVEGFDIVGNFNAKSLICITNVRHDEKVFIIAMNNLSKTGQFSDEHIPILYVMSNYLIYTLRLQNKNNQIENAKSGNVVMENVFKTSSEALKSSDPFSFLLNQFAETTMLKNFAVFRVRFQIKKYEVLVKSENAKNEMIDTNDIIFTKTEDFFYTADFKNSAFLESKIVQNFPEFNQMIVQKLHDGLYLVLAGNEVHQNYQQLISYFLPSLKSFSLAFLPRPPLCNIVNLHASKLLDTDVSSRLFVSRSLSDSEKTECAMKFFINAELLNAIGGDLEKLTNFVTFTRENYNENLKFHNFEHALDFTQFVFVCLTRNKFGNCMNVDQKAALLCASLLHDVNHDGTNTLFLNQTSSYLVDLYGKESTLERHHVSEALRIVEKSGITLKDKRFFVNAILATDMSKFEENVQKVTVLRGKFNKTDKTQVPLVATLLMMCGNVANTTRPFYFASECGKRILSEYQEISKLEEQNGIQNHQKICGKSITDPLPEIELAFINEIALPLLEILEDVSPDFKDFKVQCQDNKEQWTKETKK</sequence>
<dbReference type="Gene3D" id="1.10.1300.10">
    <property type="entry name" value="3'5'-cyclic nucleotide phosphodiesterase, catalytic domain"/>
    <property type="match status" value="1"/>
</dbReference>
<dbReference type="Proteomes" id="UP000001542">
    <property type="component" value="Unassembled WGS sequence"/>
</dbReference>
<evidence type="ECO:0000313" key="8">
    <source>
        <dbReference type="Proteomes" id="UP000001542"/>
    </source>
</evidence>
<dbReference type="SMR" id="A2DBZ3"/>
<dbReference type="GO" id="GO:0141162">
    <property type="term" value="P:negative regulation of cAMP/PKA signal transduction"/>
    <property type="evidence" value="ECO:0000318"/>
    <property type="project" value="GO_Central"/>
</dbReference>